<feature type="compositionally biased region" description="Basic and acidic residues" evidence="8">
    <location>
        <begin position="772"/>
        <end position="796"/>
    </location>
</feature>
<keyword evidence="1" id="KW-0479">Metal-binding</keyword>
<evidence type="ECO:0000256" key="5">
    <source>
        <dbReference type="PROSITE-ProRule" id="PRU00134"/>
    </source>
</evidence>
<dbReference type="InterPro" id="IPR006612">
    <property type="entry name" value="THAP_Znf"/>
</dbReference>
<dbReference type="SMART" id="SM00692">
    <property type="entry name" value="DM3"/>
    <property type="match status" value="1"/>
</dbReference>
<accession>A0AA39F162</accession>
<protein>
    <submittedName>
        <fullName evidence="11">Uncharacterized protein</fullName>
    </submittedName>
</protein>
<keyword evidence="12" id="KW-1185">Reference proteome</keyword>
<feature type="compositionally biased region" description="Basic residues" evidence="8">
    <location>
        <begin position="306"/>
        <end position="320"/>
    </location>
</feature>
<reference evidence="11" key="1">
    <citation type="journal article" date="2023" name="bioRxiv">
        <title>Scaffold-level genome assemblies of two parasitoid biocontrol wasps reveal the parthenogenesis mechanism and an associated novel virus.</title>
        <authorList>
            <person name="Inwood S."/>
            <person name="Skelly J."/>
            <person name="Guhlin J."/>
            <person name="Harrop T."/>
            <person name="Goldson S."/>
            <person name="Dearden P."/>
        </authorList>
    </citation>
    <scope>NUCLEOTIDE SEQUENCE</scope>
    <source>
        <strain evidence="11">Irish</strain>
        <tissue evidence="11">Whole body</tissue>
    </source>
</reference>
<dbReference type="SUPFAM" id="SSF144232">
    <property type="entry name" value="HIT/MYND zinc finger-like"/>
    <property type="match status" value="1"/>
</dbReference>
<feature type="coiled-coil region" evidence="7">
    <location>
        <begin position="355"/>
        <end position="382"/>
    </location>
</feature>
<feature type="region of interest" description="Disordered" evidence="8">
    <location>
        <begin position="497"/>
        <end position="550"/>
    </location>
</feature>
<keyword evidence="4 6" id="KW-0238">DNA-binding</keyword>
<dbReference type="PANTHER" id="PTHR46600:SF11">
    <property type="entry name" value="THAP DOMAIN-CONTAINING PROTEIN 10"/>
    <property type="match status" value="1"/>
</dbReference>
<dbReference type="InterPro" id="IPR026516">
    <property type="entry name" value="THAP1/10"/>
</dbReference>
<feature type="compositionally biased region" description="Basic and acidic residues" evidence="8">
    <location>
        <begin position="287"/>
        <end position="296"/>
    </location>
</feature>
<dbReference type="InterPro" id="IPR002893">
    <property type="entry name" value="Znf_MYND"/>
</dbReference>
<feature type="compositionally biased region" description="Polar residues" evidence="8">
    <location>
        <begin position="672"/>
        <end position="683"/>
    </location>
</feature>
<dbReference type="GO" id="GO:0043565">
    <property type="term" value="F:sequence-specific DNA binding"/>
    <property type="evidence" value="ECO:0007669"/>
    <property type="project" value="InterPro"/>
</dbReference>
<dbReference type="AlphaFoldDB" id="A0AA39F162"/>
<evidence type="ECO:0000313" key="12">
    <source>
        <dbReference type="Proteomes" id="UP001168990"/>
    </source>
</evidence>
<dbReference type="Gene3D" id="6.10.140.2220">
    <property type="match status" value="1"/>
</dbReference>
<evidence type="ECO:0000259" key="10">
    <source>
        <dbReference type="PROSITE" id="PS50950"/>
    </source>
</evidence>
<feature type="compositionally biased region" description="Low complexity" evidence="8">
    <location>
        <begin position="654"/>
        <end position="665"/>
    </location>
</feature>
<dbReference type="Pfam" id="PF05485">
    <property type="entry name" value="THAP"/>
    <property type="match status" value="1"/>
</dbReference>
<proteinExistence type="predicted"/>
<dbReference type="SMART" id="SM00980">
    <property type="entry name" value="THAP"/>
    <property type="match status" value="1"/>
</dbReference>
<feature type="region of interest" description="Disordered" evidence="8">
    <location>
        <begin position="765"/>
        <end position="796"/>
    </location>
</feature>
<sequence>MPQCAVATCRNSHRRTRGRRIRYHRFPQIPEVRARWVRACGRAPLSNGDIPFNIQTARICSLHFTNDSYEKDMEHLVLGLPVRSRLRRGAVPTIGVPVNVQPITKMLVDDAKRSILKVAHGNKLIDSGGKILDIDINEQNYYKNKRRNQQRLIGQKNIDDNDDDDNIGGGENDNNDIFDYNDDDMRNNIEQKMTGIDILLALGLKPASRLNKMHAMDCGTTSTTGNGKAVNDKKLDDVTGDSPKIPQNRQNGASLPEETTTATSAATGRIKIERNVTGGGSGGDGDAAVKNENHSETEEDITEVRKKTRNNGKEIVRKRRSNDEAFSSNGNPKRICFEQRERYIDSLVGCERIGAEELATRADELRAEVQALDELARAKEMEWNEILSMRKLKEEAYLRIERKRQVMGFLESNNGQIPDNLPPASLSLIPEWESSPDEGNQELRSDNQESLNTIKVNNDEKFTSRNQLESLREDSRIMDNDESRLIIKQDDEIINRRQKLSRHSSSATSSSNKSNDNGRKQRRSSDQNAENRQIGEGRQGPTVDVRSIIADYRLRHPETVPRRGRRMRNSVNIGLGAGGGMVDISHGDSRPSSTDSCKSNTNTSDINNAMSFKDVLVQFAKLSQQQGEPVKTPQNYPDVTLHPVAPTPITINSMTTSSSSQPSGSLLHGILTKSQSPRPTTFSPTLARLLTAPERDRNTPPSGSVGQHQTTQAQHILQSYQGSNSVSITDLLSSSKARTEITITPVVNTSIPSTHANNIVHVDDVEEDNSLVEERDIRRSSSARDNREDRDTPPRCQGCHERAAQFVCAGCGNQWYCSRECQVSAWDEHSEVCSG</sequence>
<comment type="caution">
    <text evidence="11">The sequence shown here is derived from an EMBL/GenBank/DDBJ whole genome shotgun (WGS) entry which is preliminary data.</text>
</comment>
<evidence type="ECO:0000259" key="9">
    <source>
        <dbReference type="PROSITE" id="PS50865"/>
    </source>
</evidence>
<feature type="compositionally biased region" description="Basic and acidic residues" evidence="8">
    <location>
        <begin position="516"/>
        <end position="525"/>
    </location>
</feature>
<evidence type="ECO:0000256" key="4">
    <source>
        <dbReference type="ARBA" id="ARBA00023125"/>
    </source>
</evidence>
<evidence type="ECO:0000256" key="8">
    <source>
        <dbReference type="SAM" id="MobiDB-lite"/>
    </source>
</evidence>
<keyword evidence="2 5" id="KW-0863">Zinc-finger</keyword>
<dbReference type="PANTHER" id="PTHR46600">
    <property type="entry name" value="THAP DOMAIN-CONTAINING"/>
    <property type="match status" value="1"/>
</dbReference>
<feature type="domain" description="MYND-type" evidence="9">
    <location>
        <begin position="796"/>
        <end position="833"/>
    </location>
</feature>
<feature type="compositionally biased region" description="Low complexity" evidence="8">
    <location>
        <begin position="503"/>
        <end position="514"/>
    </location>
</feature>
<dbReference type="GO" id="GO:0008270">
    <property type="term" value="F:zinc ion binding"/>
    <property type="evidence" value="ECO:0007669"/>
    <property type="project" value="UniProtKB-KW"/>
</dbReference>
<dbReference type="PROSITE" id="PS01360">
    <property type="entry name" value="ZF_MYND_1"/>
    <property type="match status" value="1"/>
</dbReference>
<dbReference type="PROSITE" id="PS50865">
    <property type="entry name" value="ZF_MYND_2"/>
    <property type="match status" value="1"/>
</dbReference>
<dbReference type="Proteomes" id="UP001168990">
    <property type="component" value="Unassembled WGS sequence"/>
</dbReference>
<evidence type="ECO:0000256" key="3">
    <source>
        <dbReference type="ARBA" id="ARBA00022833"/>
    </source>
</evidence>
<feature type="region of interest" description="Disordered" evidence="8">
    <location>
        <begin position="654"/>
        <end position="683"/>
    </location>
</feature>
<evidence type="ECO:0000256" key="2">
    <source>
        <dbReference type="ARBA" id="ARBA00022771"/>
    </source>
</evidence>
<keyword evidence="3" id="KW-0862">Zinc</keyword>
<evidence type="ECO:0000256" key="1">
    <source>
        <dbReference type="ARBA" id="ARBA00022723"/>
    </source>
</evidence>
<gene>
    <name evidence="11" type="ORF">PV328_008299</name>
</gene>
<dbReference type="Pfam" id="PF01753">
    <property type="entry name" value="zf-MYND"/>
    <property type="match status" value="1"/>
</dbReference>
<evidence type="ECO:0000256" key="7">
    <source>
        <dbReference type="SAM" id="Coils"/>
    </source>
</evidence>
<reference evidence="11" key="2">
    <citation type="submission" date="2023-03" db="EMBL/GenBank/DDBJ databases">
        <authorList>
            <person name="Inwood S.N."/>
            <person name="Skelly J.G."/>
            <person name="Guhlin J."/>
            <person name="Harrop T.W.R."/>
            <person name="Goldson S.G."/>
            <person name="Dearden P.K."/>
        </authorList>
    </citation>
    <scope>NUCLEOTIDE SEQUENCE</scope>
    <source>
        <strain evidence="11">Irish</strain>
        <tissue evidence="11">Whole body</tissue>
    </source>
</reference>
<organism evidence="11 12">
    <name type="scientific">Microctonus aethiopoides</name>
    <dbReference type="NCBI Taxonomy" id="144406"/>
    <lineage>
        <taxon>Eukaryota</taxon>
        <taxon>Metazoa</taxon>
        <taxon>Ecdysozoa</taxon>
        <taxon>Arthropoda</taxon>
        <taxon>Hexapoda</taxon>
        <taxon>Insecta</taxon>
        <taxon>Pterygota</taxon>
        <taxon>Neoptera</taxon>
        <taxon>Endopterygota</taxon>
        <taxon>Hymenoptera</taxon>
        <taxon>Apocrita</taxon>
        <taxon>Ichneumonoidea</taxon>
        <taxon>Braconidae</taxon>
        <taxon>Euphorinae</taxon>
        <taxon>Microctonus</taxon>
    </lineage>
</organism>
<dbReference type="EMBL" id="JAQQBS010001423">
    <property type="protein sequence ID" value="KAK0160951.1"/>
    <property type="molecule type" value="Genomic_DNA"/>
</dbReference>
<feature type="region of interest" description="Disordered" evidence="8">
    <location>
        <begin position="412"/>
        <end position="467"/>
    </location>
</feature>
<name>A0AA39F162_9HYME</name>
<evidence type="ECO:0000256" key="6">
    <source>
        <dbReference type="PROSITE-ProRule" id="PRU00309"/>
    </source>
</evidence>
<feature type="region of interest" description="Disordered" evidence="8">
    <location>
        <begin position="152"/>
        <end position="177"/>
    </location>
</feature>
<feature type="region of interest" description="Disordered" evidence="8">
    <location>
        <begin position="220"/>
        <end position="331"/>
    </location>
</feature>
<dbReference type="PROSITE" id="PS50950">
    <property type="entry name" value="ZF_THAP"/>
    <property type="match status" value="1"/>
</dbReference>
<keyword evidence="7" id="KW-0175">Coiled coil</keyword>
<evidence type="ECO:0000313" key="11">
    <source>
        <dbReference type="EMBL" id="KAK0160951.1"/>
    </source>
</evidence>
<feature type="domain" description="THAP-type" evidence="10">
    <location>
        <begin position="1"/>
        <end position="95"/>
    </location>
</feature>
<dbReference type="SUPFAM" id="SSF57716">
    <property type="entry name" value="Glucocorticoid receptor-like (DNA-binding domain)"/>
    <property type="match status" value="1"/>
</dbReference>